<sequence>MVSTLGLVAAGTGAAGAATHQHQQRGSTGYTQVVVAPEVYALIGSVGITPAPVEGAKALAFQGTLAARFPITGFRLSSLQIRH</sequence>
<organism evidence="1 2">
    <name type="scientific">Nocardioides anomalus</name>
    <dbReference type="NCBI Taxonomy" id="2712223"/>
    <lineage>
        <taxon>Bacteria</taxon>
        <taxon>Bacillati</taxon>
        <taxon>Actinomycetota</taxon>
        <taxon>Actinomycetes</taxon>
        <taxon>Propionibacteriales</taxon>
        <taxon>Nocardioidaceae</taxon>
        <taxon>Nocardioides</taxon>
    </lineage>
</organism>
<keyword evidence="2" id="KW-1185">Reference proteome</keyword>
<accession>A0A6G6WFI5</accession>
<name>A0A6G6WFI5_9ACTN</name>
<dbReference type="Proteomes" id="UP000502996">
    <property type="component" value="Chromosome"/>
</dbReference>
<dbReference type="KEGG" id="nano:G5V58_15520"/>
<dbReference type="RefSeq" id="WP_165234560.1">
    <property type="nucleotide sequence ID" value="NZ_CP049257.1"/>
</dbReference>
<gene>
    <name evidence="1" type="ORF">G5V58_15520</name>
</gene>
<evidence type="ECO:0000313" key="2">
    <source>
        <dbReference type="Proteomes" id="UP000502996"/>
    </source>
</evidence>
<dbReference type="EMBL" id="CP049257">
    <property type="protein sequence ID" value="QIG43994.1"/>
    <property type="molecule type" value="Genomic_DNA"/>
</dbReference>
<proteinExistence type="predicted"/>
<evidence type="ECO:0000313" key="1">
    <source>
        <dbReference type="EMBL" id="QIG43994.1"/>
    </source>
</evidence>
<protein>
    <submittedName>
        <fullName evidence="1">Uncharacterized protein</fullName>
    </submittedName>
</protein>
<dbReference type="AlphaFoldDB" id="A0A6G6WFI5"/>
<reference evidence="1 2" key="1">
    <citation type="submission" date="2020-02" db="EMBL/GenBank/DDBJ databases">
        <title>Full genome sequence of Nocardioides sp. R-3366.</title>
        <authorList>
            <person name="Im W.-T."/>
        </authorList>
    </citation>
    <scope>NUCLEOTIDE SEQUENCE [LARGE SCALE GENOMIC DNA]</scope>
    <source>
        <strain evidence="1 2">R-3366</strain>
    </source>
</reference>